<protein>
    <submittedName>
        <fullName evidence="2">Uncharacterized protein</fullName>
    </submittedName>
</protein>
<feature type="region of interest" description="Disordered" evidence="1">
    <location>
        <begin position="175"/>
        <end position="211"/>
    </location>
</feature>
<reference evidence="2 3" key="1">
    <citation type="journal article" date="2019" name="Commun. Biol.">
        <title>The bagworm genome reveals a unique fibroin gene that provides high tensile strength.</title>
        <authorList>
            <person name="Kono N."/>
            <person name="Nakamura H."/>
            <person name="Ohtoshi R."/>
            <person name="Tomita M."/>
            <person name="Numata K."/>
            <person name="Arakawa K."/>
        </authorList>
    </citation>
    <scope>NUCLEOTIDE SEQUENCE [LARGE SCALE GENOMIC DNA]</scope>
</reference>
<comment type="caution">
    <text evidence="2">The sequence shown here is derived from an EMBL/GenBank/DDBJ whole genome shotgun (WGS) entry which is preliminary data.</text>
</comment>
<organism evidence="2 3">
    <name type="scientific">Eumeta variegata</name>
    <name type="common">Bagworm moth</name>
    <name type="synonym">Eumeta japonica</name>
    <dbReference type="NCBI Taxonomy" id="151549"/>
    <lineage>
        <taxon>Eukaryota</taxon>
        <taxon>Metazoa</taxon>
        <taxon>Ecdysozoa</taxon>
        <taxon>Arthropoda</taxon>
        <taxon>Hexapoda</taxon>
        <taxon>Insecta</taxon>
        <taxon>Pterygota</taxon>
        <taxon>Neoptera</taxon>
        <taxon>Endopterygota</taxon>
        <taxon>Lepidoptera</taxon>
        <taxon>Glossata</taxon>
        <taxon>Ditrysia</taxon>
        <taxon>Tineoidea</taxon>
        <taxon>Psychidae</taxon>
        <taxon>Oiketicinae</taxon>
        <taxon>Eumeta</taxon>
    </lineage>
</organism>
<evidence type="ECO:0000313" key="3">
    <source>
        <dbReference type="Proteomes" id="UP000299102"/>
    </source>
</evidence>
<evidence type="ECO:0000256" key="1">
    <source>
        <dbReference type="SAM" id="MobiDB-lite"/>
    </source>
</evidence>
<proteinExistence type="predicted"/>
<dbReference type="EMBL" id="BGZK01000345">
    <property type="protein sequence ID" value="GBP38236.1"/>
    <property type="molecule type" value="Genomic_DNA"/>
</dbReference>
<feature type="compositionally biased region" description="Basic and acidic residues" evidence="1">
    <location>
        <begin position="185"/>
        <end position="195"/>
    </location>
</feature>
<dbReference type="AlphaFoldDB" id="A0A4C1VH23"/>
<feature type="region of interest" description="Disordered" evidence="1">
    <location>
        <begin position="218"/>
        <end position="237"/>
    </location>
</feature>
<name>A0A4C1VH23_EUMVA</name>
<sequence>MPFADIIWSIPKQSCVLLLTAALFPHPPPYPSRSPTFESMTVAKVPRLLYLFVSYFNQLEKSRLLPPTPEANDAYAYIATLAVVAACRRVAEFVKLPILDIVVVLGTTIASNLRPALSQPKGIKGHSPQSENLRQWDSTAQYGETIRARRAVIYKEPIFKNNWVPYRICYPTAPLPPRRSQVGRSRLESRAERRANTRAPPAGYLGGRGGYRMMAKNQESSYETSGDGNGDSSQKNTLLTRLNGSRRVNHERSTIGQPLSRELGVNFIITKLEPKKDSPFGRRLVGADDDKKKTTLLRVRSSRIFYRTRLPRALCTRLGPRALARCGSAAVADGLTRYPGCGACGIFGLKSLLVTLKVVMLQVECTVECTAAPPPEGVRFASRP</sequence>
<keyword evidence="3" id="KW-1185">Reference proteome</keyword>
<dbReference type="Proteomes" id="UP000299102">
    <property type="component" value="Unassembled WGS sequence"/>
</dbReference>
<evidence type="ECO:0000313" key="2">
    <source>
        <dbReference type="EMBL" id="GBP38236.1"/>
    </source>
</evidence>
<gene>
    <name evidence="2" type="ORF">EVAR_18116_1</name>
</gene>
<accession>A0A4C1VH23</accession>